<dbReference type="InterPro" id="IPR050765">
    <property type="entry name" value="Riboflavin_Biosynth_HTPR"/>
</dbReference>
<organism evidence="2 3">
    <name type="scientific">Tropicimonas isoalkanivorans</name>
    <dbReference type="NCBI Taxonomy" id="441112"/>
    <lineage>
        <taxon>Bacteria</taxon>
        <taxon>Pseudomonadati</taxon>
        <taxon>Pseudomonadota</taxon>
        <taxon>Alphaproteobacteria</taxon>
        <taxon>Rhodobacterales</taxon>
        <taxon>Roseobacteraceae</taxon>
        <taxon>Tropicimonas</taxon>
    </lineage>
</organism>
<dbReference type="Proteomes" id="UP000198728">
    <property type="component" value="Unassembled WGS sequence"/>
</dbReference>
<dbReference type="EMBL" id="FOLG01000004">
    <property type="protein sequence ID" value="SFC33447.1"/>
    <property type="molecule type" value="Genomic_DNA"/>
</dbReference>
<dbReference type="Pfam" id="PF01872">
    <property type="entry name" value="RibD_C"/>
    <property type="match status" value="1"/>
</dbReference>
<dbReference type="GO" id="GO:0008703">
    <property type="term" value="F:5-amino-6-(5-phosphoribosylamino)uracil reductase activity"/>
    <property type="evidence" value="ECO:0007669"/>
    <property type="project" value="InterPro"/>
</dbReference>
<dbReference type="OrthoDB" id="7342392at2"/>
<dbReference type="InterPro" id="IPR024072">
    <property type="entry name" value="DHFR-like_dom_sf"/>
</dbReference>
<feature type="domain" description="Bacterial bifunctional deaminase-reductase C-terminal" evidence="1">
    <location>
        <begin position="3"/>
        <end position="182"/>
    </location>
</feature>
<dbReference type="RefSeq" id="WP_093360350.1">
    <property type="nucleotide sequence ID" value="NZ_FOLG01000004.1"/>
</dbReference>
<reference evidence="2 3" key="1">
    <citation type="submission" date="2016-10" db="EMBL/GenBank/DDBJ databases">
        <authorList>
            <person name="de Groot N.N."/>
        </authorList>
    </citation>
    <scope>NUCLEOTIDE SEQUENCE [LARGE SCALE GENOMIC DNA]</scope>
    <source>
        <strain evidence="2 3">DSM 19548</strain>
    </source>
</reference>
<dbReference type="STRING" id="441112.SAMN04488094_10411"/>
<accession>A0A1I1IB60</accession>
<dbReference type="PANTHER" id="PTHR38011">
    <property type="entry name" value="DIHYDROFOLATE REDUCTASE FAMILY PROTEIN (AFU_ORTHOLOGUE AFUA_8G06820)"/>
    <property type="match status" value="1"/>
</dbReference>
<evidence type="ECO:0000313" key="2">
    <source>
        <dbReference type="EMBL" id="SFC33447.1"/>
    </source>
</evidence>
<dbReference type="SUPFAM" id="SSF53597">
    <property type="entry name" value="Dihydrofolate reductase-like"/>
    <property type="match status" value="1"/>
</dbReference>
<evidence type="ECO:0000259" key="1">
    <source>
        <dbReference type="Pfam" id="PF01872"/>
    </source>
</evidence>
<name>A0A1I1IB60_9RHOB</name>
<sequence length="202" mass="21718">MRKIRIIEHMSLDGVIQAPGAPDEDGDYAHGGWAMPFSDPAVGEAIEAVYGQSFDLLIGRRTYDIFGSYWPKRRGPLADSLNGATKFVATHGARSLDWGPAEALGADIVAGIRRVKATEGPDLVTWGSSTLTPVLVEQDLADEIVLLVAPVLLGAGKRFFREGFGARELRLVGIERAGSGVIISRYQPAGPLRTGSYDRPVD</sequence>
<dbReference type="Gene3D" id="3.40.430.10">
    <property type="entry name" value="Dihydrofolate Reductase, subunit A"/>
    <property type="match status" value="1"/>
</dbReference>
<dbReference type="AlphaFoldDB" id="A0A1I1IB60"/>
<proteinExistence type="predicted"/>
<protein>
    <submittedName>
        <fullName evidence="2">Dihydrofolate reductase</fullName>
    </submittedName>
</protein>
<dbReference type="PANTHER" id="PTHR38011:SF2">
    <property type="entry name" value="BIFUNCTIONAL DEAMINASE-REDUCTASE DOMAIN PROTEIN"/>
    <property type="match status" value="1"/>
</dbReference>
<evidence type="ECO:0000313" key="3">
    <source>
        <dbReference type="Proteomes" id="UP000198728"/>
    </source>
</evidence>
<dbReference type="GO" id="GO:0009231">
    <property type="term" value="P:riboflavin biosynthetic process"/>
    <property type="evidence" value="ECO:0007669"/>
    <property type="project" value="InterPro"/>
</dbReference>
<dbReference type="InterPro" id="IPR002734">
    <property type="entry name" value="RibDG_C"/>
</dbReference>
<gene>
    <name evidence="2" type="ORF">SAMN04488094_10411</name>
</gene>
<keyword evidence="3" id="KW-1185">Reference proteome</keyword>